<dbReference type="Pfam" id="PF04447">
    <property type="entry name" value="dATP-dGTP_PPHyd"/>
    <property type="match status" value="1"/>
</dbReference>
<protein>
    <submittedName>
        <fullName evidence="3">Eaa1</fullName>
    </submittedName>
</protein>
<name>A0A658ZQP0_KLEPN</name>
<dbReference type="Proteomes" id="UP000259975">
    <property type="component" value="Unassembled WGS sequence"/>
</dbReference>
<accession>A0A658ZQP0</accession>
<sequence>MTKSTITRERIQRIIRAIDSEAYDEEEIREWLSSDEIMELSRMALAAMDSEPVALKPELEKVIYHFRDWNEGFPVERFKADYVISWMLANYPPAQPAKDREQVRSAHAEWSQATFGNVGPVGPLKHLSKEALEAAAEPGDLSEWADMQFLLWDAQRRAGITDEQITQAMIDKLAVNKQRSWPEPKDGEPRLHINEQPALTGNSPIIGIDLASGPDRTVEVRYVAPPGYVMVPKEPTEAMINAWLSEVANWRGHVAGYKAMLAAAPQLTGCDPATVPGKWIPVSERMPESNGVYFGWDGKRVLEVNCFFGGWSANQFIHGEITHWMPLPAAPQEVK</sequence>
<feature type="domain" description="DUF551" evidence="2">
    <location>
        <begin position="278"/>
        <end position="332"/>
    </location>
</feature>
<comment type="caution">
    <text evidence="3">The sequence shown here is derived from an EMBL/GenBank/DDBJ whole genome shotgun (WGS) entry which is preliminary data.</text>
</comment>
<dbReference type="RefSeq" id="WP_110096610.1">
    <property type="nucleotide sequence ID" value="NZ_JBAKCR010000013.1"/>
</dbReference>
<dbReference type="InterPro" id="IPR007538">
    <property type="entry name" value="dATP/dGTP_dipphydrolase_MazZ"/>
</dbReference>
<dbReference type="AlphaFoldDB" id="A0A658ZQP0"/>
<reference evidence="3 4" key="1">
    <citation type="submission" date="2018-08" db="EMBL/GenBank/DDBJ databases">
        <authorList>
            <consortium name="Pathogen Informatics"/>
        </authorList>
    </citation>
    <scope>NUCLEOTIDE SEQUENCE [LARGE SCALE GENOMIC DNA]</scope>
    <source>
        <strain evidence="3 4">EuSCAPE_AT029</strain>
    </source>
</reference>
<organism evidence="3 4">
    <name type="scientific">Klebsiella pneumoniae</name>
    <dbReference type="NCBI Taxonomy" id="573"/>
    <lineage>
        <taxon>Bacteria</taxon>
        <taxon>Pseudomonadati</taxon>
        <taxon>Pseudomonadota</taxon>
        <taxon>Gammaproteobacteria</taxon>
        <taxon>Enterobacterales</taxon>
        <taxon>Enterobacteriaceae</taxon>
        <taxon>Klebsiella/Raoultella group</taxon>
        <taxon>Klebsiella</taxon>
        <taxon>Klebsiella pneumoniae complex</taxon>
    </lineage>
</organism>
<gene>
    <name evidence="3" type="ORF">SAMEA3499901_02347</name>
</gene>
<feature type="domain" description="dATP/dGTP diphosphohydrolase MazZ" evidence="1">
    <location>
        <begin position="104"/>
        <end position="197"/>
    </location>
</feature>
<dbReference type="InterPro" id="IPR007539">
    <property type="entry name" value="DUF551"/>
</dbReference>
<evidence type="ECO:0000313" key="3">
    <source>
        <dbReference type="EMBL" id="SXN31327.1"/>
    </source>
</evidence>
<evidence type="ECO:0000313" key="4">
    <source>
        <dbReference type="Proteomes" id="UP000259975"/>
    </source>
</evidence>
<proteinExistence type="predicted"/>
<evidence type="ECO:0000259" key="2">
    <source>
        <dbReference type="Pfam" id="PF04448"/>
    </source>
</evidence>
<dbReference type="Pfam" id="PF04448">
    <property type="entry name" value="DUF551"/>
    <property type="match status" value="1"/>
</dbReference>
<evidence type="ECO:0000259" key="1">
    <source>
        <dbReference type="Pfam" id="PF04447"/>
    </source>
</evidence>
<dbReference type="EMBL" id="UKGE01000008">
    <property type="protein sequence ID" value="SXN31327.1"/>
    <property type="molecule type" value="Genomic_DNA"/>
</dbReference>